<sequence>MSSFLQELAEGKIDFAGQALVDLVSKVALTSATVFAFGVGFALQDIRITFAIVGMATLTLALLLLPPWPMFNRHPVKWLPAKSKLKSQ</sequence>
<dbReference type="InterPro" id="IPR009542">
    <property type="entry name" value="Spc1/SPCS1"/>
</dbReference>
<evidence type="ECO:0000313" key="11">
    <source>
        <dbReference type="Proteomes" id="UP000807469"/>
    </source>
</evidence>
<evidence type="ECO:0000313" key="10">
    <source>
        <dbReference type="EMBL" id="KAF9483694.1"/>
    </source>
</evidence>
<accession>A0A9P5Z9P9</accession>
<evidence type="ECO:0000256" key="9">
    <source>
        <dbReference type="SAM" id="Phobius"/>
    </source>
</evidence>
<feature type="transmembrane region" description="Helical" evidence="9">
    <location>
        <begin position="23"/>
        <end position="43"/>
    </location>
</feature>
<evidence type="ECO:0000256" key="4">
    <source>
        <dbReference type="ARBA" id="ARBA00022692"/>
    </source>
</evidence>
<comment type="caution">
    <text evidence="10">The sequence shown here is derived from an EMBL/GenBank/DDBJ whole genome shotgun (WGS) entry which is preliminary data.</text>
</comment>
<dbReference type="PANTHER" id="PTHR13202:SF0">
    <property type="entry name" value="SIGNAL PEPTIDASE COMPLEX SUBUNIT 1"/>
    <property type="match status" value="1"/>
</dbReference>
<comment type="subcellular location">
    <subcellularLocation>
        <location evidence="1">Endoplasmic reticulum membrane</location>
        <topology evidence="1">Multi-pass membrane protein</topology>
    </subcellularLocation>
</comment>
<dbReference type="Pfam" id="PF06645">
    <property type="entry name" value="SPC12"/>
    <property type="match status" value="1"/>
</dbReference>
<gene>
    <name evidence="10" type="ORF">BDN70DRAFT_873545</name>
</gene>
<dbReference type="GO" id="GO:0045047">
    <property type="term" value="P:protein targeting to ER"/>
    <property type="evidence" value="ECO:0007669"/>
    <property type="project" value="TreeGrafter"/>
</dbReference>
<dbReference type="GO" id="GO:0005787">
    <property type="term" value="C:signal peptidase complex"/>
    <property type="evidence" value="ECO:0007669"/>
    <property type="project" value="InterPro"/>
</dbReference>
<organism evidence="10 11">
    <name type="scientific">Pholiota conissans</name>
    <dbReference type="NCBI Taxonomy" id="109636"/>
    <lineage>
        <taxon>Eukaryota</taxon>
        <taxon>Fungi</taxon>
        <taxon>Dikarya</taxon>
        <taxon>Basidiomycota</taxon>
        <taxon>Agaricomycotina</taxon>
        <taxon>Agaricomycetes</taxon>
        <taxon>Agaricomycetidae</taxon>
        <taxon>Agaricales</taxon>
        <taxon>Agaricineae</taxon>
        <taxon>Strophariaceae</taxon>
        <taxon>Pholiota</taxon>
    </lineage>
</organism>
<dbReference type="GO" id="GO:0006465">
    <property type="term" value="P:signal peptide processing"/>
    <property type="evidence" value="ECO:0007669"/>
    <property type="project" value="InterPro"/>
</dbReference>
<comment type="similarity">
    <text evidence="2">Belongs to the SPCS1 family.</text>
</comment>
<keyword evidence="11" id="KW-1185">Reference proteome</keyword>
<evidence type="ECO:0000256" key="1">
    <source>
        <dbReference type="ARBA" id="ARBA00004477"/>
    </source>
</evidence>
<dbReference type="Proteomes" id="UP000807469">
    <property type="component" value="Unassembled WGS sequence"/>
</dbReference>
<evidence type="ECO:0000256" key="8">
    <source>
        <dbReference type="ARBA" id="ARBA00045204"/>
    </source>
</evidence>
<dbReference type="PANTHER" id="PTHR13202">
    <property type="entry name" value="MICROSOMAL SIGNAL PEPTIDASE 12 KDA SUBUNIT"/>
    <property type="match status" value="1"/>
</dbReference>
<feature type="transmembrane region" description="Helical" evidence="9">
    <location>
        <begin position="50"/>
        <end position="68"/>
    </location>
</feature>
<evidence type="ECO:0000256" key="5">
    <source>
        <dbReference type="ARBA" id="ARBA00022824"/>
    </source>
</evidence>
<dbReference type="AlphaFoldDB" id="A0A9P5Z9P9"/>
<evidence type="ECO:0000256" key="2">
    <source>
        <dbReference type="ARBA" id="ARBA00005245"/>
    </source>
</evidence>
<keyword evidence="5" id="KW-0256">Endoplasmic reticulum</keyword>
<evidence type="ECO:0000256" key="7">
    <source>
        <dbReference type="ARBA" id="ARBA00023136"/>
    </source>
</evidence>
<name>A0A9P5Z9P9_9AGAR</name>
<evidence type="ECO:0000256" key="3">
    <source>
        <dbReference type="ARBA" id="ARBA00017059"/>
    </source>
</evidence>
<reference evidence="10" key="1">
    <citation type="submission" date="2020-11" db="EMBL/GenBank/DDBJ databases">
        <authorList>
            <consortium name="DOE Joint Genome Institute"/>
            <person name="Ahrendt S."/>
            <person name="Riley R."/>
            <person name="Andreopoulos W."/>
            <person name="Labutti K."/>
            <person name="Pangilinan J."/>
            <person name="Ruiz-Duenas F.J."/>
            <person name="Barrasa J.M."/>
            <person name="Sanchez-Garcia M."/>
            <person name="Camarero S."/>
            <person name="Miyauchi S."/>
            <person name="Serrano A."/>
            <person name="Linde D."/>
            <person name="Babiker R."/>
            <person name="Drula E."/>
            <person name="Ayuso-Fernandez I."/>
            <person name="Pacheco R."/>
            <person name="Padilla G."/>
            <person name="Ferreira P."/>
            <person name="Barriuso J."/>
            <person name="Kellner H."/>
            <person name="Castanera R."/>
            <person name="Alfaro M."/>
            <person name="Ramirez L."/>
            <person name="Pisabarro A.G."/>
            <person name="Kuo A."/>
            <person name="Tritt A."/>
            <person name="Lipzen A."/>
            <person name="He G."/>
            <person name="Yan M."/>
            <person name="Ng V."/>
            <person name="Cullen D."/>
            <person name="Martin F."/>
            <person name="Rosso M.-N."/>
            <person name="Henrissat B."/>
            <person name="Hibbett D."/>
            <person name="Martinez A.T."/>
            <person name="Grigoriev I.V."/>
        </authorList>
    </citation>
    <scope>NUCLEOTIDE SEQUENCE</scope>
    <source>
        <strain evidence="10">CIRM-BRFM 674</strain>
    </source>
</reference>
<keyword evidence="6 9" id="KW-1133">Transmembrane helix</keyword>
<comment type="function">
    <text evidence="8">Component of the signal peptidase complex (SPC) which catalyzes the cleavage of N-terminal signal sequences from nascent proteins as they are translocated into the lumen of the endoplasmic reticulum. Dispensable for SPC enzymatic activity.</text>
</comment>
<protein>
    <recommendedName>
        <fullName evidence="3">Signal peptidase complex subunit 1</fullName>
    </recommendedName>
</protein>
<proteinExistence type="inferred from homology"/>
<keyword evidence="7 9" id="KW-0472">Membrane</keyword>
<dbReference type="EMBL" id="MU155151">
    <property type="protein sequence ID" value="KAF9483694.1"/>
    <property type="molecule type" value="Genomic_DNA"/>
</dbReference>
<dbReference type="OrthoDB" id="263893at2759"/>
<keyword evidence="4 9" id="KW-0812">Transmembrane</keyword>
<evidence type="ECO:0000256" key="6">
    <source>
        <dbReference type="ARBA" id="ARBA00022989"/>
    </source>
</evidence>